<feature type="chain" id="PRO_5002432950" evidence="1">
    <location>
        <begin position="24"/>
        <end position="44"/>
    </location>
</feature>
<reference evidence="2" key="1">
    <citation type="submission" date="2014-11" db="EMBL/GenBank/DDBJ databases">
        <authorList>
            <person name="Amaro Gonzalez C."/>
        </authorList>
    </citation>
    <scope>NUCLEOTIDE SEQUENCE</scope>
</reference>
<proteinExistence type="predicted"/>
<accession>A0A0E9U1C8</accession>
<dbReference type="AlphaFoldDB" id="A0A0E9U1C8"/>
<organism evidence="2">
    <name type="scientific">Anguilla anguilla</name>
    <name type="common">European freshwater eel</name>
    <name type="synonym">Muraena anguilla</name>
    <dbReference type="NCBI Taxonomy" id="7936"/>
    <lineage>
        <taxon>Eukaryota</taxon>
        <taxon>Metazoa</taxon>
        <taxon>Chordata</taxon>
        <taxon>Craniata</taxon>
        <taxon>Vertebrata</taxon>
        <taxon>Euteleostomi</taxon>
        <taxon>Actinopterygii</taxon>
        <taxon>Neopterygii</taxon>
        <taxon>Teleostei</taxon>
        <taxon>Anguilliformes</taxon>
        <taxon>Anguillidae</taxon>
        <taxon>Anguilla</taxon>
    </lineage>
</organism>
<reference evidence="2" key="2">
    <citation type="journal article" date="2015" name="Fish Shellfish Immunol.">
        <title>Early steps in the European eel (Anguilla anguilla)-Vibrio vulnificus interaction in the gills: Role of the RtxA13 toxin.</title>
        <authorList>
            <person name="Callol A."/>
            <person name="Pajuelo D."/>
            <person name="Ebbesson L."/>
            <person name="Teles M."/>
            <person name="MacKenzie S."/>
            <person name="Amaro C."/>
        </authorList>
    </citation>
    <scope>NUCLEOTIDE SEQUENCE</scope>
</reference>
<feature type="signal peptide" evidence="1">
    <location>
        <begin position="1"/>
        <end position="23"/>
    </location>
</feature>
<evidence type="ECO:0000313" key="2">
    <source>
        <dbReference type="EMBL" id="JAH59611.1"/>
    </source>
</evidence>
<protein>
    <submittedName>
        <fullName evidence="2">Uncharacterized protein</fullName>
    </submittedName>
</protein>
<sequence>MQWSNSSFFKILILGLISLNVHPCQLQMYLRNSLTFWVTFFTHS</sequence>
<keyword evidence="1" id="KW-0732">Signal</keyword>
<name>A0A0E9U1C8_ANGAN</name>
<evidence type="ECO:0000256" key="1">
    <source>
        <dbReference type="SAM" id="SignalP"/>
    </source>
</evidence>
<dbReference type="EMBL" id="GBXM01048966">
    <property type="protein sequence ID" value="JAH59611.1"/>
    <property type="molecule type" value="Transcribed_RNA"/>
</dbReference>